<proteinExistence type="predicted"/>
<dbReference type="Proteomes" id="UP000177122">
    <property type="component" value="Unassembled WGS sequence"/>
</dbReference>
<comment type="caution">
    <text evidence="2">The sequence shown here is derived from an EMBL/GenBank/DDBJ whole genome shotgun (WGS) entry which is preliminary data.</text>
</comment>
<feature type="coiled-coil region" evidence="1">
    <location>
        <begin position="86"/>
        <end position="113"/>
    </location>
</feature>
<gene>
    <name evidence="2" type="ORF">A2845_02070</name>
</gene>
<dbReference type="AlphaFoldDB" id="A0A1G2CVH0"/>
<organism evidence="2 3">
    <name type="scientific">Candidatus Lloydbacteria bacterium RIFCSPHIGHO2_01_FULL_49_22</name>
    <dbReference type="NCBI Taxonomy" id="1798658"/>
    <lineage>
        <taxon>Bacteria</taxon>
        <taxon>Candidatus Lloydiibacteriota</taxon>
    </lineage>
</organism>
<dbReference type="EMBL" id="MHLI01000012">
    <property type="protein sequence ID" value="OGZ05409.1"/>
    <property type="molecule type" value="Genomic_DNA"/>
</dbReference>
<evidence type="ECO:0000313" key="2">
    <source>
        <dbReference type="EMBL" id="OGZ05409.1"/>
    </source>
</evidence>
<name>A0A1G2CVH0_9BACT</name>
<evidence type="ECO:0000256" key="1">
    <source>
        <dbReference type="SAM" id="Coils"/>
    </source>
</evidence>
<keyword evidence="1" id="KW-0175">Coiled coil</keyword>
<accession>A0A1G2CVH0</accession>
<evidence type="ECO:0000313" key="3">
    <source>
        <dbReference type="Proteomes" id="UP000177122"/>
    </source>
</evidence>
<sequence length="167" mass="18134">MAAPPDASVYVLGNRLDEHVDAKLKAAITAALRNVNATDRTARAQTAALATRVNGMEARVTQQVGVAAMNAQAEVVKATSGMQQQLNELTRELSTQSSQNADLSARIVELEQQLPPVRRAAELANRLLYDATDKGAFKRGKLIKADEDRTAIEAVLRALRTRQDKNN</sequence>
<reference evidence="2 3" key="1">
    <citation type="journal article" date="2016" name="Nat. Commun.">
        <title>Thousands of microbial genomes shed light on interconnected biogeochemical processes in an aquifer system.</title>
        <authorList>
            <person name="Anantharaman K."/>
            <person name="Brown C.T."/>
            <person name="Hug L.A."/>
            <person name="Sharon I."/>
            <person name="Castelle C.J."/>
            <person name="Probst A.J."/>
            <person name="Thomas B.C."/>
            <person name="Singh A."/>
            <person name="Wilkins M.J."/>
            <person name="Karaoz U."/>
            <person name="Brodie E.L."/>
            <person name="Williams K.H."/>
            <person name="Hubbard S.S."/>
            <person name="Banfield J.F."/>
        </authorList>
    </citation>
    <scope>NUCLEOTIDE SEQUENCE [LARGE SCALE GENOMIC DNA]</scope>
</reference>
<protein>
    <submittedName>
        <fullName evidence="2">Uncharacterized protein</fullName>
    </submittedName>
</protein>